<dbReference type="InterPro" id="IPR026444">
    <property type="entry name" value="Secre_tail"/>
</dbReference>
<evidence type="ECO:0000256" key="1">
    <source>
        <dbReference type="ARBA" id="ARBA00022729"/>
    </source>
</evidence>
<dbReference type="Pfam" id="PF09113">
    <property type="entry name" value="N-glycanase_C"/>
    <property type="match status" value="1"/>
</dbReference>
<evidence type="ECO:0000313" key="6">
    <source>
        <dbReference type="Proteomes" id="UP000553034"/>
    </source>
</evidence>
<dbReference type="SUPFAM" id="SSF49265">
    <property type="entry name" value="Fibronectin type III"/>
    <property type="match status" value="1"/>
</dbReference>
<comment type="caution">
    <text evidence="5">The sequence shown here is derived from an EMBL/GenBank/DDBJ whole genome shotgun (WGS) entry which is preliminary data.</text>
</comment>
<dbReference type="GO" id="GO:0016715">
    <property type="term" value="F:oxidoreductase activity, acting on paired donors, with incorporation or reduction of molecular oxygen, reduced ascorbate as one donor, and incorporation of one atom of oxygen"/>
    <property type="evidence" value="ECO:0007669"/>
    <property type="project" value="InterPro"/>
</dbReference>
<dbReference type="EMBL" id="JACIFO010000004">
    <property type="protein sequence ID" value="MBB4118826.1"/>
    <property type="molecule type" value="Genomic_DNA"/>
</dbReference>
<proteinExistence type="predicted"/>
<dbReference type="InterPro" id="IPR008977">
    <property type="entry name" value="PHM/PNGase_F_dom_sf"/>
</dbReference>
<evidence type="ECO:0000256" key="3">
    <source>
        <dbReference type="SAM" id="SignalP"/>
    </source>
</evidence>
<dbReference type="Pfam" id="PF18962">
    <property type="entry name" value="Por_Secre_tail"/>
    <property type="match status" value="1"/>
</dbReference>
<dbReference type="SMART" id="SM01290">
    <property type="entry name" value="N-glycanase_N"/>
    <property type="match status" value="1"/>
</dbReference>
<reference evidence="5 6" key="1">
    <citation type="submission" date="2020-08" db="EMBL/GenBank/DDBJ databases">
        <title>Genomic Encyclopedia of Type Strains, Phase IV (KMG-IV): sequencing the most valuable type-strain genomes for metagenomic binning, comparative biology and taxonomic classification.</title>
        <authorList>
            <person name="Goeker M."/>
        </authorList>
    </citation>
    <scope>NUCLEOTIDE SEQUENCE [LARGE SCALE GENOMIC DNA]</scope>
    <source>
        <strain evidence="5 6">DSM 29568</strain>
    </source>
</reference>
<feature type="chain" id="PRO_5032407104" description="Peptide-N-glycosidase F N-terminal domain-containing protein" evidence="3">
    <location>
        <begin position="20"/>
        <end position="559"/>
    </location>
</feature>
<evidence type="ECO:0000259" key="4">
    <source>
        <dbReference type="SMART" id="SM01290"/>
    </source>
</evidence>
<feature type="domain" description="Peptide-N-glycosidase F N-terminal" evidence="4">
    <location>
        <begin position="24"/>
        <end position="179"/>
    </location>
</feature>
<dbReference type="AlphaFoldDB" id="A0A840ETP8"/>
<keyword evidence="1 3" id="KW-0732">Signal</keyword>
<accession>A0A840ETP8</accession>
<dbReference type="InterPro" id="IPR014784">
    <property type="entry name" value="Cu2_ascorb_mOase-like_C"/>
</dbReference>
<dbReference type="SUPFAM" id="SSF49742">
    <property type="entry name" value="PHM/PNGase F"/>
    <property type="match status" value="1"/>
</dbReference>
<dbReference type="InterPro" id="IPR015197">
    <property type="entry name" value="PngaseF_C"/>
</dbReference>
<evidence type="ECO:0000256" key="2">
    <source>
        <dbReference type="ARBA" id="ARBA00023157"/>
    </source>
</evidence>
<gene>
    <name evidence="5" type="ORF">GGR32_001117</name>
</gene>
<protein>
    <recommendedName>
        <fullName evidence="4">Peptide-N-glycosidase F N-terminal domain-containing protein</fullName>
    </recommendedName>
</protein>
<keyword evidence="2" id="KW-1015">Disulfide bond</keyword>
<dbReference type="Proteomes" id="UP000553034">
    <property type="component" value="Unassembled WGS sequence"/>
</dbReference>
<dbReference type="Gene3D" id="2.60.120.230">
    <property type="match status" value="2"/>
</dbReference>
<dbReference type="InterPro" id="IPR015196">
    <property type="entry name" value="PngaseF_N"/>
</dbReference>
<dbReference type="InterPro" id="IPR036116">
    <property type="entry name" value="FN3_sf"/>
</dbReference>
<sequence length="559" mass="63130">MNKKLFLGAFLLMYICTYAQQTTQFTVFDNVLYYDTYTSLLSDSELLEPVSPDIIRHSNTLYAKKLTAQQLASIGNTLSAEVTINAACDNYDRLGHVYLSFVPKGQQTYNTANVLRTEIARFITPFMNKNVGSNEVSYQFSLDNISYLLSDTATLNTYDIWAELDVSGVPYAAQTQVAGCTDRIDTFYGTLTFTTGVDTSVSYADDMEFISLSTRENLNNYNATDVTGETTKLMSFTIQNPINNAYLYLITSNHGANSNGEEYNRRRHFVYLDNNLIYNYIPGGKSCEPYRQYNTQGNGIYHGKPTGFNNSPHPRRYWMEWNNWCPGDKIPIRKVALGNLTAGTYTLKIDVPDAVFSNGEGYIPVTAYIQNRDNATLTECTQAYDISLASNQNDITVTCLEYAHQWEILYGKIEGNTDEDLYNSYYPENFALVNPATDQHFLANLQDNTVYQVYVRSICQSGNESLWSEPYYIQVNESLSVLATEKPLVKVYPNPVTDVLNITSDNQPVSEINIYNTLGQLQGSTTQDSINISHLSRGVYLVKVRLADDKEQSFQVIKK</sequence>
<feature type="signal peptide" evidence="3">
    <location>
        <begin position="1"/>
        <end position="19"/>
    </location>
</feature>
<dbReference type="Pfam" id="PF09112">
    <property type="entry name" value="N-glycanase_N"/>
    <property type="match status" value="1"/>
</dbReference>
<evidence type="ECO:0000313" key="5">
    <source>
        <dbReference type="EMBL" id="MBB4118826.1"/>
    </source>
</evidence>
<organism evidence="5 6">
    <name type="scientific">Mesonia hippocampi</name>
    <dbReference type="NCBI Taxonomy" id="1628250"/>
    <lineage>
        <taxon>Bacteria</taxon>
        <taxon>Pseudomonadati</taxon>
        <taxon>Bacteroidota</taxon>
        <taxon>Flavobacteriia</taxon>
        <taxon>Flavobacteriales</taxon>
        <taxon>Flavobacteriaceae</taxon>
        <taxon>Mesonia</taxon>
    </lineage>
</organism>
<name>A0A840ETP8_9FLAO</name>
<dbReference type="RefSeq" id="WP_183477190.1">
    <property type="nucleotide sequence ID" value="NZ_JACIFO010000004.1"/>
</dbReference>
<dbReference type="NCBIfam" id="TIGR04183">
    <property type="entry name" value="Por_Secre_tail"/>
    <property type="match status" value="1"/>
</dbReference>
<keyword evidence="6" id="KW-1185">Reference proteome</keyword>